<organism evidence="1 2">
    <name type="scientific">Octopus vulgaris</name>
    <name type="common">Common octopus</name>
    <dbReference type="NCBI Taxonomy" id="6645"/>
    <lineage>
        <taxon>Eukaryota</taxon>
        <taxon>Metazoa</taxon>
        <taxon>Spiralia</taxon>
        <taxon>Lophotrochozoa</taxon>
        <taxon>Mollusca</taxon>
        <taxon>Cephalopoda</taxon>
        <taxon>Coleoidea</taxon>
        <taxon>Octopodiformes</taxon>
        <taxon>Octopoda</taxon>
        <taxon>Incirrata</taxon>
        <taxon>Octopodidae</taxon>
        <taxon>Octopus</taxon>
    </lineage>
</organism>
<sequence>MRISDEDRARLVDAFEGNQKDYLKLTDTPGIKRSSVRSIVETYLLSGRRHKLPRGDAHHVKVDEEIRARHQLINDANSLTTLQQMKKDLEAALSRKPPASVSAISRALDGMLITMKLAEDIPDARHAPRTPEKR</sequence>
<protein>
    <submittedName>
        <fullName evidence="1">Uncharacterized protein</fullName>
    </submittedName>
</protein>
<keyword evidence="2" id="KW-1185">Reference proteome</keyword>
<evidence type="ECO:0000313" key="2">
    <source>
        <dbReference type="Proteomes" id="UP001162480"/>
    </source>
</evidence>
<dbReference type="AlphaFoldDB" id="A0AA36F372"/>
<dbReference type="EMBL" id="OX597817">
    <property type="protein sequence ID" value="CAI9720968.1"/>
    <property type="molecule type" value="Genomic_DNA"/>
</dbReference>
<gene>
    <name evidence="1" type="ORF">OCTVUL_1B027811</name>
</gene>
<evidence type="ECO:0000313" key="1">
    <source>
        <dbReference type="EMBL" id="CAI9720968.1"/>
    </source>
</evidence>
<name>A0AA36F372_OCTVU</name>
<accession>A0AA36F372</accession>
<proteinExistence type="predicted"/>
<dbReference type="Proteomes" id="UP001162480">
    <property type="component" value="Chromosome 4"/>
</dbReference>
<reference evidence="1" key="1">
    <citation type="submission" date="2023-08" db="EMBL/GenBank/DDBJ databases">
        <authorList>
            <person name="Alioto T."/>
            <person name="Alioto T."/>
            <person name="Gomez Garrido J."/>
        </authorList>
    </citation>
    <scope>NUCLEOTIDE SEQUENCE</scope>
</reference>